<feature type="compositionally biased region" description="Polar residues" evidence="1">
    <location>
        <begin position="19"/>
        <end position="28"/>
    </location>
</feature>
<gene>
    <name evidence="2" type="ORF">NliqN6_5961</name>
</gene>
<sequence length="172" mass="18948">MSYVGFSYMAGQEIPESCLTSRPPSIASSGGKESDPADPYRPVFSPISATPHEWAGKTTLRDGYTVTFKMTKSKDETPEGVILNLYTGCEISGRKWEWGPESVIVSPGDVLSFWKLWSEAWPKLLASVGTADEQHTGLGDWWPMMTGGTGWKSFDDQLQQALEEYLGSGDRV</sequence>
<evidence type="ECO:0000313" key="2">
    <source>
        <dbReference type="EMBL" id="GHJ89559.1"/>
    </source>
</evidence>
<feature type="region of interest" description="Disordered" evidence="1">
    <location>
        <begin position="19"/>
        <end position="38"/>
    </location>
</feature>
<keyword evidence="3" id="KW-1185">Reference proteome</keyword>
<protein>
    <submittedName>
        <fullName evidence="2">Uncharacterized protein</fullName>
    </submittedName>
</protein>
<dbReference type="Proteomes" id="UP000620104">
    <property type="component" value="Unassembled WGS sequence"/>
</dbReference>
<dbReference type="EMBL" id="BLZA01000048">
    <property type="protein sequence ID" value="GHJ89559.1"/>
    <property type="molecule type" value="Genomic_DNA"/>
</dbReference>
<reference evidence="2" key="1">
    <citation type="submission" date="2020-07" db="EMBL/GenBank/DDBJ databases">
        <title>Draft Genome Sequence of a Deep-Sea Yeast, Naganishia (Cryptococcus) liquefaciens strain N6.</title>
        <authorList>
            <person name="Han Y.W."/>
            <person name="Kajitani R."/>
            <person name="Morimoto H."/>
            <person name="Parhat M."/>
            <person name="Tsubouchi H."/>
            <person name="Bakenova O."/>
            <person name="Ogata M."/>
            <person name="Argunhan B."/>
            <person name="Aoki R."/>
            <person name="Kajiwara S."/>
            <person name="Itoh T."/>
            <person name="Iwasaki H."/>
        </authorList>
    </citation>
    <scope>NUCLEOTIDE SEQUENCE</scope>
    <source>
        <strain evidence="2">N6</strain>
    </source>
</reference>
<comment type="caution">
    <text evidence="2">The sequence shown here is derived from an EMBL/GenBank/DDBJ whole genome shotgun (WGS) entry which is preliminary data.</text>
</comment>
<dbReference type="AlphaFoldDB" id="A0A8H3YH77"/>
<evidence type="ECO:0000256" key="1">
    <source>
        <dbReference type="SAM" id="MobiDB-lite"/>
    </source>
</evidence>
<accession>A0A8H3YH77</accession>
<organism evidence="2 3">
    <name type="scientific">Naganishia liquefaciens</name>
    <dbReference type="NCBI Taxonomy" id="104408"/>
    <lineage>
        <taxon>Eukaryota</taxon>
        <taxon>Fungi</taxon>
        <taxon>Dikarya</taxon>
        <taxon>Basidiomycota</taxon>
        <taxon>Agaricomycotina</taxon>
        <taxon>Tremellomycetes</taxon>
        <taxon>Filobasidiales</taxon>
        <taxon>Filobasidiaceae</taxon>
        <taxon>Naganishia</taxon>
    </lineage>
</organism>
<name>A0A8H3YH77_9TREE</name>
<proteinExistence type="predicted"/>
<evidence type="ECO:0000313" key="3">
    <source>
        <dbReference type="Proteomes" id="UP000620104"/>
    </source>
</evidence>